<keyword evidence="2" id="KW-0804">Transcription</keyword>
<evidence type="ECO:0000256" key="2">
    <source>
        <dbReference type="ARBA" id="ARBA00023163"/>
    </source>
</evidence>
<dbReference type="InterPro" id="IPR007737">
    <property type="entry name" value="Mga_HTH"/>
</dbReference>
<dbReference type="RefSeq" id="WP_311816688.1">
    <property type="nucleotide sequence ID" value="NZ_JARPXG010000010.1"/>
</dbReference>
<dbReference type="PANTHER" id="PTHR30185">
    <property type="entry name" value="CRYPTIC BETA-GLUCOSIDE BGL OPERON ANTITERMINATOR"/>
    <property type="match status" value="1"/>
</dbReference>
<comment type="caution">
    <text evidence="4">The sequence shown here is derived from an EMBL/GenBank/DDBJ whole genome shotgun (WGS) entry which is preliminary data.</text>
</comment>
<evidence type="ECO:0000256" key="1">
    <source>
        <dbReference type="ARBA" id="ARBA00023015"/>
    </source>
</evidence>
<dbReference type="AlphaFoldDB" id="A0AAW8T973"/>
<evidence type="ECO:0000259" key="3">
    <source>
        <dbReference type="Pfam" id="PF05043"/>
    </source>
</evidence>
<dbReference type="InterPro" id="IPR036388">
    <property type="entry name" value="WH-like_DNA-bd_sf"/>
</dbReference>
<name>A0AAW8T973_9ENTE</name>
<dbReference type="EMBL" id="JARPXL010000009">
    <property type="protein sequence ID" value="MDT2544884.1"/>
    <property type="molecule type" value="Genomic_DNA"/>
</dbReference>
<reference evidence="4" key="1">
    <citation type="submission" date="2023-03" db="EMBL/GenBank/DDBJ databases">
        <authorList>
            <person name="Shen W."/>
            <person name="Cai J."/>
        </authorList>
    </citation>
    <scope>NUCLEOTIDE SEQUENCE</scope>
    <source>
        <strain evidence="4">Y15</strain>
    </source>
</reference>
<dbReference type="Pfam" id="PF05043">
    <property type="entry name" value="Mga"/>
    <property type="match status" value="1"/>
</dbReference>
<proteinExistence type="predicted"/>
<dbReference type="InterPro" id="IPR050661">
    <property type="entry name" value="BglG_antiterminators"/>
</dbReference>
<accession>A0AAW8T973</accession>
<protein>
    <submittedName>
        <fullName evidence="4">Helix-turn-helix domain-containing protein</fullName>
    </submittedName>
</protein>
<feature type="domain" description="Mga helix-turn-helix" evidence="3">
    <location>
        <begin position="83"/>
        <end position="168"/>
    </location>
</feature>
<dbReference type="Gene3D" id="1.10.10.10">
    <property type="entry name" value="Winged helix-like DNA-binding domain superfamily/Winged helix DNA-binding domain"/>
    <property type="match status" value="1"/>
</dbReference>
<sequence>MEIFHSFLGNESTKEISLLQVLYSNHRFMDIDELTTALNMDRRSIYKYFGLLLNKPYIEDQKPKEILLSKHGQGYKFCGNKKDYKILYSQIIQANPFFELIESLLLTNEINITKFSYDNFISASNIRKRLSDLAALFEEFGFSIKKSAGHARIIGEEAKVRFFMVSFFWKIYHGLHWPFSGVSRIKCERLITDIYQKNQIKHNEIGVELSCYVLAVNIIRFRKGFIIEQSTLERVKKSNYIDQRILAMILNTDNDLLQALSTDLHTNYLLTPSEIEFLLLWFFTNSTFYLLNKSISNYLNTYSLEEGSLSQPAVNIRAILTDLYEDFDSSRLSVTTKQVLLSSIFAGCFSVELFGRTKYTLTGYDIEAYIQKNFPSLLSRVSHTMEDLNIFPKDADRRAGLALEFAIAATVIETPSTFSQVIKIKLETDLPAALEFGIIKRIQTTFSSFYNLELSSTIPNEEADFFLSTHSLSEASNPNETLLIKAQVSASDLLAIHRKIVSILELKKDNP</sequence>
<organism evidence="4 5">
    <name type="scientific">Enterococcus raffinosus</name>
    <dbReference type="NCBI Taxonomy" id="71452"/>
    <lineage>
        <taxon>Bacteria</taxon>
        <taxon>Bacillati</taxon>
        <taxon>Bacillota</taxon>
        <taxon>Bacilli</taxon>
        <taxon>Lactobacillales</taxon>
        <taxon>Enterococcaceae</taxon>
        <taxon>Enterococcus</taxon>
    </lineage>
</organism>
<evidence type="ECO:0000313" key="4">
    <source>
        <dbReference type="EMBL" id="MDT2544884.1"/>
    </source>
</evidence>
<evidence type="ECO:0000313" key="5">
    <source>
        <dbReference type="Proteomes" id="UP001254770"/>
    </source>
</evidence>
<dbReference type="Proteomes" id="UP001254770">
    <property type="component" value="Unassembled WGS sequence"/>
</dbReference>
<keyword evidence="1" id="KW-0805">Transcription regulation</keyword>
<dbReference type="PANTHER" id="PTHR30185:SF13">
    <property type="entry name" value="LICABCH OPERON REGULATOR-RELATED"/>
    <property type="match status" value="1"/>
</dbReference>
<gene>
    <name evidence="4" type="ORF">P7D69_11085</name>
</gene>